<sequence length="137" mass="14479">MFGSKKVGETFQLTNDILRGINATVWGGVDGAEKVGTAVKTGISGADVIIGTSHALEDFACNDPVCGTIDVIGSLSSSLGLILARIPVTKKYTTYTTSVTICCRTVRFYCRNYGTYWGCTVAAVSAAKEAVKNKLVK</sequence>
<name>A0A023IP24_9STRA</name>
<protein>
    <submittedName>
        <fullName evidence="1">Uncharacterized protein</fullName>
    </submittedName>
</protein>
<dbReference type="EMBL" id="KC509522">
    <property type="protein sequence ID" value="AGY78404.1"/>
    <property type="molecule type" value="Genomic_DNA"/>
</dbReference>
<accession>A0A023IP24</accession>
<dbReference type="GeneID" id="19740051"/>
<reference evidence="1" key="1">
    <citation type="journal article" date="2014" name="Genome Biol. Evol.">
        <title>Serial gene losses and foreign DNA underlie size and sequence variation in the plastid genomes of diatoms.</title>
        <authorList>
            <person name="Ruck E.C."/>
            <person name="Nakov T."/>
            <person name="Jansen R.K."/>
            <person name="Theriot E.C."/>
            <person name="Alverson A.J."/>
        </authorList>
    </citation>
    <scope>NUCLEOTIDE SEQUENCE</scope>
    <source>
        <strain evidence="1">Ccmp1855</strain>
    </source>
</reference>
<evidence type="ECO:0000313" key="1">
    <source>
        <dbReference type="EMBL" id="AGY78404.1"/>
    </source>
</evidence>
<geneLocation type="chloroplast" evidence="1"/>
<keyword evidence="1" id="KW-0934">Plastid</keyword>
<gene>
    <name evidence="1" type="primary">orf137</name>
</gene>
<keyword evidence="1" id="KW-0150">Chloroplast</keyword>
<dbReference type="RefSeq" id="YP_009029081.1">
    <property type="nucleotide sequence ID" value="NC_024082.1"/>
</dbReference>
<organism evidence="1">
    <name type="scientific">Cylindrotheca closterium</name>
    <dbReference type="NCBI Taxonomy" id="2856"/>
    <lineage>
        <taxon>Eukaryota</taxon>
        <taxon>Sar</taxon>
        <taxon>Stramenopiles</taxon>
        <taxon>Ochrophyta</taxon>
        <taxon>Bacillariophyta</taxon>
        <taxon>Bacillariophyceae</taxon>
        <taxon>Bacillariophycidae</taxon>
        <taxon>Bacillariales</taxon>
        <taxon>Bacillariaceae</taxon>
        <taxon>Cylindrotheca</taxon>
    </lineage>
</organism>
<proteinExistence type="predicted"/>
<dbReference type="AlphaFoldDB" id="A0A023IP24"/>